<feature type="transmembrane region" description="Helical" evidence="1">
    <location>
        <begin position="12"/>
        <end position="34"/>
    </location>
</feature>
<keyword evidence="1" id="KW-0812">Transmembrane</keyword>
<gene>
    <name evidence="2" type="ORF">GALMADRAFT_1116340</name>
</gene>
<sequence length="116" mass="13242">MRTNALYRSRTLFLVLASLGILSTANMIVCYLISFEHTNFMAGPPGFTSCYSKCPGSVCERVLTIFWVPFFLFESIIFVLTVWKCFRSIIQSIGRTPSVTAGWTRLLLCNHGRQYR</sequence>
<feature type="transmembrane region" description="Helical" evidence="1">
    <location>
        <begin position="65"/>
        <end position="86"/>
    </location>
</feature>
<protein>
    <submittedName>
        <fullName evidence="2">Uncharacterized protein</fullName>
    </submittedName>
</protein>
<name>A0A067TCP4_GALM3</name>
<proteinExistence type="predicted"/>
<evidence type="ECO:0000256" key="1">
    <source>
        <dbReference type="SAM" id="Phobius"/>
    </source>
</evidence>
<dbReference type="HOGENOM" id="CLU_2097061_0_0_1"/>
<organism evidence="2 3">
    <name type="scientific">Galerina marginata (strain CBS 339.88)</name>
    <dbReference type="NCBI Taxonomy" id="685588"/>
    <lineage>
        <taxon>Eukaryota</taxon>
        <taxon>Fungi</taxon>
        <taxon>Dikarya</taxon>
        <taxon>Basidiomycota</taxon>
        <taxon>Agaricomycotina</taxon>
        <taxon>Agaricomycetes</taxon>
        <taxon>Agaricomycetidae</taxon>
        <taxon>Agaricales</taxon>
        <taxon>Agaricineae</taxon>
        <taxon>Strophariaceae</taxon>
        <taxon>Galerina</taxon>
    </lineage>
</organism>
<dbReference type="STRING" id="685588.A0A067TCP4"/>
<evidence type="ECO:0000313" key="2">
    <source>
        <dbReference type="EMBL" id="KDR80940.1"/>
    </source>
</evidence>
<accession>A0A067TCP4</accession>
<dbReference type="OrthoDB" id="3354157at2759"/>
<keyword evidence="1" id="KW-0472">Membrane</keyword>
<reference evidence="3" key="1">
    <citation type="journal article" date="2014" name="Proc. Natl. Acad. Sci. U.S.A.">
        <title>Extensive sampling of basidiomycete genomes demonstrates inadequacy of the white-rot/brown-rot paradigm for wood decay fungi.</title>
        <authorList>
            <person name="Riley R."/>
            <person name="Salamov A.A."/>
            <person name="Brown D.W."/>
            <person name="Nagy L.G."/>
            <person name="Floudas D."/>
            <person name="Held B.W."/>
            <person name="Levasseur A."/>
            <person name="Lombard V."/>
            <person name="Morin E."/>
            <person name="Otillar R."/>
            <person name="Lindquist E.A."/>
            <person name="Sun H."/>
            <person name="LaButti K.M."/>
            <person name="Schmutz J."/>
            <person name="Jabbour D."/>
            <person name="Luo H."/>
            <person name="Baker S.E."/>
            <person name="Pisabarro A.G."/>
            <person name="Walton J.D."/>
            <person name="Blanchette R.A."/>
            <person name="Henrissat B."/>
            <person name="Martin F."/>
            <person name="Cullen D."/>
            <person name="Hibbett D.S."/>
            <person name="Grigoriev I.V."/>
        </authorList>
    </citation>
    <scope>NUCLEOTIDE SEQUENCE [LARGE SCALE GENOMIC DNA]</scope>
    <source>
        <strain evidence="3">CBS 339.88</strain>
    </source>
</reference>
<keyword evidence="3" id="KW-1185">Reference proteome</keyword>
<dbReference type="AlphaFoldDB" id="A0A067TCP4"/>
<evidence type="ECO:0000313" key="3">
    <source>
        <dbReference type="Proteomes" id="UP000027222"/>
    </source>
</evidence>
<dbReference type="Proteomes" id="UP000027222">
    <property type="component" value="Unassembled WGS sequence"/>
</dbReference>
<dbReference type="EMBL" id="KL142371">
    <property type="protein sequence ID" value="KDR80940.1"/>
    <property type="molecule type" value="Genomic_DNA"/>
</dbReference>
<keyword evidence="1" id="KW-1133">Transmembrane helix</keyword>